<comment type="catalytic activity">
    <reaction evidence="2">
        <text>a very-long-chain acyl-CoA + malonyl-CoA + H(+) = a very-long-chain 3-oxoacyl-CoA + CO2 + CoA</text>
        <dbReference type="Rhea" id="RHEA:32727"/>
        <dbReference type="ChEBI" id="CHEBI:15378"/>
        <dbReference type="ChEBI" id="CHEBI:16526"/>
        <dbReference type="ChEBI" id="CHEBI:57287"/>
        <dbReference type="ChEBI" id="CHEBI:57384"/>
        <dbReference type="ChEBI" id="CHEBI:90725"/>
        <dbReference type="ChEBI" id="CHEBI:90736"/>
        <dbReference type="EC" id="2.3.1.199"/>
    </reaction>
</comment>
<keyword evidence="1" id="KW-0012">Acyltransferase</keyword>
<feature type="transmembrane region" description="Helical" evidence="3">
    <location>
        <begin position="6"/>
        <end position="23"/>
    </location>
</feature>
<comment type="caution">
    <text evidence="5">The sequence shown here is derived from an EMBL/GenBank/DDBJ whole genome shotgun (WGS) entry which is preliminary data.</text>
</comment>
<keyword evidence="6" id="KW-1185">Reference proteome</keyword>
<protein>
    <recommendedName>
        <fullName evidence="4">FAE domain-containing protein</fullName>
    </recommendedName>
</protein>
<dbReference type="InterPro" id="IPR016039">
    <property type="entry name" value="Thiolase-like"/>
</dbReference>
<evidence type="ECO:0000313" key="5">
    <source>
        <dbReference type="EMBL" id="KAK4743583.1"/>
    </source>
</evidence>
<dbReference type="GO" id="GO:0016020">
    <property type="term" value="C:membrane"/>
    <property type="evidence" value="ECO:0007669"/>
    <property type="project" value="InterPro"/>
</dbReference>
<keyword evidence="3" id="KW-1133">Transmembrane helix</keyword>
<feature type="domain" description="FAE" evidence="4">
    <location>
        <begin position="39"/>
        <end position="102"/>
    </location>
</feature>
<evidence type="ECO:0000313" key="6">
    <source>
        <dbReference type="Proteomes" id="UP001345219"/>
    </source>
</evidence>
<keyword evidence="1" id="KW-0808">Transferase</keyword>
<proteinExistence type="predicted"/>
<accession>A0AAN7GNQ9</accession>
<dbReference type="InterPro" id="IPR013601">
    <property type="entry name" value="FAE1_typ3_polyketide_synth"/>
</dbReference>
<dbReference type="PANTHER" id="PTHR31561">
    <property type="entry name" value="3-KETOACYL-COA SYNTHASE"/>
    <property type="match status" value="1"/>
</dbReference>
<evidence type="ECO:0000256" key="2">
    <source>
        <dbReference type="ARBA" id="ARBA00047375"/>
    </source>
</evidence>
<dbReference type="Pfam" id="PF08392">
    <property type="entry name" value="FAE1_CUT1_RppA"/>
    <property type="match status" value="1"/>
</dbReference>
<sequence length="240" mass="26969">MKIDPSGLSSLVFFFIFGALLFIRRRLMVLSSLSGANNNTDVYLVDFSCFKPPDFCRVPFNSFLEHASMIGIFDRDSIEFMAKILTSSGQGEETYLPPALHSSDDRAYNSAIREEDSKGKLGVTLKRDLLLVAGEALRSNVTILGSTMFPLAEKCRHAVSVIWRRYFNKSAEIYVPNFKTVIQHFCLPTSGRSLITEIAKANQRLVFRPSPRTTMGLRNYNGPLSLTVQCKRTSKHELSV</sequence>
<dbReference type="GO" id="GO:0006633">
    <property type="term" value="P:fatty acid biosynthetic process"/>
    <property type="evidence" value="ECO:0007669"/>
    <property type="project" value="InterPro"/>
</dbReference>
<dbReference type="GO" id="GO:0009922">
    <property type="term" value="F:fatty acid elongase activity"/>
    <property type="evidence" value="ECO:0007669"/>
    <property type="project" value="UniProtKB-EC"/>
</dbReference>
<name>A0AAN7GNQ9_9MYRT</name>
<gene>
    <name evidence="5" type="ORF">SAY87_009895</name>
</gene>
<dbReference type="SUPFAM" id="SSF53901">
    <property type="entry name" value="Thiolase-like"/>
    <property type="match status" value="1"/>
</dbReference>
<reference evidence="5 6" key="1">
    <citation type="journal article" date="2023" name="Hortic Res">
        <title>Pangenome of water caltrop reveals structural variations and asymmetric subgenome divergence after allopolyploidization.</title>
        <authorList>
            <person name="Zhang X."/>
            <person name="Chen Y."/>
            <person name="Wang L."/>
            <person name="Yuan Y."/>
            <person name="Fang M."/>
            <person name="Shi L."/>
            <person name="Lu R."/>
            <person name="Comes H.P."/>
            <person name="Ma Y."/>
            <person name="Chen Y."/>
            <person name="Huang G."/>
            <person name="Zhou Y."/>
            <person name="Zheng Z."/>
            <person name="Qiu Y."/>
        </authorList>
    </citation>
    <scope>NUCLEOTIDE SEQUENCE [LARGE SCALE GENOMIC DNA]</scope>
    <source>
        <tissue evidence="5">Roots</tissue>
    </source>
</reference>
<evidence type="ECO:0000256" key="1">
    <source>
        <dbReference type="ARBA" id="ARBA00023315"/>
    </source>
</evidence>
<keyword evidence="3" id="KW-0812">Transmembrane</keyword>
<dbReference type="EMBL" id="JAXIOK010000022">
    <property type="protein sequence ID" value="KAK4743583.1"/>
    <property type="molecule type" value="Genomic_DNA"/>
</dbReference>
<dbReference type="InterPro" id="IPR012392">
    <property type="entry name" value="3-ktacl-CoA_syn"/>
</dbReference>
<evidence type="ECO:0000259" key="4">
    <source>
        <dbReference type="Pfam" id="PF08392"/>
    </source>
</evidence>
<dbReference type="Proteomes" id="UP001345219">
    <property type="component" value="Chromosome 9"/>
</dbReference>
<evidence type="ECO:0000256" key="3">
    <source>
        <dbReference type="SAM" id="Phobius"/>
    </source>
</evidence>
<dbReference type="AlphaFoldDB" id="A0AAN7GNQ9"/>
<organism evidence="5 6">
    <name type="scientific">Trapa incisa</name>
    <dbReference type="NCBI Taxonomy" id="236973"/>
    <lineage>
        <taxon>Eukaryota</taxon>
        <taxon>Viridiplantae</taxon>
        <taxon>Streptophyta</taxon>
        <taxon>Embryophyta</taxon>
        <taxon>Tracheophyta</taxon>
        <taxon>Spermatophyta</taxon>
        <taxon>Magnoliopsida</taxon>
        <taxon>eudicotyledons</taxon>
        <taxon>Gunneridae</taxon>
        <taxon>Pentapetalae</taxon>
        <taxon>rosids</taxon>
        <taxon>malvids</taxon>
        <taxon>Myrtales</taxon>
        <taxon>Lythraceae</taxon>
        <taxon>Trapa</taxon>
    </lineage>
</organism>
<keyword evidence="3" id="KW-0472">Membrane</keyword>